<gene>
    <name evidence="2" type="ORF">GCM10010171_45730</name>
</gene>
<evidence type="ECO:0000313" key="3">
    <source>
        <dbReference type="Proteomes" id="UP000660680"/>
    </source>
</evidence>
<dbReference type="EMBL" id="BMRB01000004">
    <property type="protein sequence ID" value="GGS45492.1"/>
    <property type="molecule type" value="Genomic_DNA"/>
</dbReference>
<feature type="domain" description="Ribbon-helix-helix protein CopG" evidence="1">
    <location>
        <begin position="8"/>
        <end position="46"/>
    </location>
</feature>
<sequence>MTSAAKRQFSVYLPPDLVKRVKHASVEAEESLSAFVERVLEDYLRRSGTTDEERS</sequence>
<comment type="caution">
    <text evidence="2">The sequence shown here is derived from an EMBL/GenBank/DDBJ whole genome shotgun (WGS) entry which is preliminary data.</text>
</comment>
<dbReference type="InterPro" id="IPR013321">
    <property type="entry name" value="Arc_rbn_hlx_hlx"/>
</dbReference>
<keyword evidence="3" id="KW-1185">Reference proteome</keyword>
<dbReference type="GO" id="GO:0006355">
    <property type="term" value="P:regulation of DNA-templated transcription"/>
    <property type="evidence" value="ECO:0007669"/>
    <property type="project" value="InterPro"/>
</dbReference>
<dbReference type="InterPro" id="IPR010985">
    <property type="entry name" value="Ribbon_hlx_hlx"/>
</dbReference>
<proteinExistence type="predicted"/>
<evidence type="ECO:0000313" key="2">
    <source>
        <dbReference type="EMBL" id="GGS45492.1"/>
    </source>
</evidence>
<accession>A0A918LGG1</accession>
<organism evidence="2 3">
    <name type="scientific">Actinokineospora fastidiosa</name>
    <dbReference type="NCBI Taxonomy" id="1816"/>
    <lineage>
        <taxon>Bacteria</taxon>
        <taxon>Bacillati</taxon>
        <taxon>Actinomycetota</taxon>
        <taxon>Actinomycetes</taxon>
        <taxon>Pseudonocardiales</taxon>
        <taxon>Pseudonocardiaceae</taxon>
        <taxon>Actinokineospora</taxon>
    </lineage>
</organism>
<name>A0A918LGG1_9PSEU</name>
<dbReference type="Proteomes" id="UP000660680">
    <property type="component" value="Unassembled WGS sequence"/>
</dbReference>
<dbReference type="Pfam" id="PF01402">
    <property type="entry name" value="RHH_1"/>
    <property type="match status" value="1"/>
</dbReference>
<reference evidence="2" key="2">
    <citation type="submission" date="2020-09" db="EMBL/GenBank/DDBJ databases">
        <authorList>
            <person name="Sun Q."/>
            <person name="Ohkuma M."/>
        </authorList>
    </citation>
    <scope>NUCLEOTIDE SEQUENCE</scope>
    <source>
        <strain evidence="2">JCM 3276</strain>
    </source>
</reference>
<reference evidence="2" key="1">
    <citation type="journal article" date="2014" name="Int. J. Syst. Evol. Microbiol.">
        <title>Complete genome sequence of Corynebacterium casei LMG S-19264T (=DSM 44701T), isolated from a smear-ripened cheese.</title>
        <authorList>
            <consortium name="US DOE Joint Genome Institute (JGI-PGF)"/>
            <person name="Walter F."/>
            <person name="Albersmeier A."/>
            <person name="Kalinowski J."/>
            <person name="Ruckert C."/>
        </authorList>
    </citation>
    <scope>NUCLEOTIDE SEQUENCE</scope>
    <source>
        <strain evidence="2">JCM 3276</strain>
    </source>
</reference>
<dbReference type="RefSeq" id="WP_189212622.1">
    <property type="nucleotide sequence ID" value="NZ_BMRB01000004.1"/>
</dbReference>
<dbReference type="AlphaFoldDB" id="A0A918LGG1"/>
<dbReference type="Gene3D" id="1.10.1220.10">
    <property type="entry name" value="Met repressor-like"/>
    <property type="match status" value="1"/>
</dbReference>
<dbReference type="SUPFAM" id="SSF47598">
    <property type="entry name" value="Ribbon-helix-helix"/>
    <property type="match status" value="1"/>
</dbReference>
<protein>
    <recommendedName>
        <fullName evidence="1">Ribbon-helix-helix protein CopG domain-containing protein</fullName>
    </recommendedName>
</protein>
<evidence type="ECO:0000259" key="1">
    <source>
        <dbReference type="Pfam" id="PF01402"/>
    </source>
</evidence>
<dbReference type="InterPro" id="IPR002145">
    <property type="entry name" value="CopG"/>
</dbReference>